<dbReference type="CDD" id="cd00882">
    <property type="entry name" value="Ras_like_GTPase"/>
    <property type="match status" value="1"/>
</dbReference>
<comment type="caution">
    <text evidence="6">The sequence shown here is derived from an EMBL/GenBank/DDBJ whole genome shotgun (WGS) entry which is preliminary data.</text>
</comment>
<dbReference type="GO" id="GO:0016020">
    <property type="term" value="C:membrane"/>
    <property type="evidence" value="ECO:0007669"/>
    <property type="project" value="UniProtKB-SubCell"/>
</dbReference>
<dbReference type="SUPFAM" id="SSF52540">
    <property type="entry name" value="P-loop containing nucleoside triphosphate hydrolases"/>
    <property type="match status" value="1"/>
</dbReference>
<comment type="subcellular location">
    <subcellularLocation>
        <location evidence="1">Membrane</location>
        <topology evidence="1">Multi-pass membrane protein</topology>
    </subcellularLocation>
</comment>
<name>A0A940SW66_9ENTE</name>
<dbReference type="GO" id="GO:0005525">
    <property type="term" value="F:GTP binding"/>
    <property type="evidence" value="ECO:0007669"/>
    <property type="project" value="InterPro"/>
</dbReference>
<evidence type="ECO:0000256" key="1">
    <source>
        <dbReference type="ARBA" id="ARBA00004141"/>
    </source>
</evidence>
<evidence type="ECO:0000259" key="5">
    <source>
        <dbReference type="Pfam" id="PF01926"/>
    </source>
</evidence>
<proteinExistence type="predicted"/>
<keyword evidence="4" id="KW-0472">Membrane</keyword>
<protein>
    <submittedName>
        <fullName evidence="6">50S ribosome-binding GTPase</fullName>
    </submittedName>
</protein>
<organism evidence="6 7">
    <name type="scientific">Vagococcus allomyrinae</name>
    <dbReference type="NCBI Taxonomy" id="2794353"/>
    <lineage>
        <taxon>Bacteria</taxon>
        <taxon>Bacillati</taxon>
        <taxon>Bacillota</taxon>
        <taxon>Bacilli</taxon>
        <taxon>Lactobacillales</taxon>
        <taxon>Enterococcaceae</taxon>
        <taxon>Vagococcus</taxon>
    </lineage>
</organism>
<keyword evidence="2" id="KW-0812">Transmembrane</keyword>
<evidence type="ECO:0000313" key="6">
    <source>
        <dbReference type="EMBL" id="MBP1042659.1"/>
    </source>
</evidence>
<sequence length="370" mass="40202">MSKNNDTFYDDLLQKINMEESKLKSVNFIIAGKSGVGKSTLINQTFREELAETGIGKPVTKQIELIEKIGVPVRLYDTVGLELDKKMQKKSLKDIKELVKASRKKEDGNEAIHCMWYCVAGNGDRFEDTERDFIEDVAKLGIPVILVLTKSYSKSSALKFKQVIQEMTLTVKDIVILCAEGTAEQEAYGLDDLIVATSNVLPDSIQTSFMNAQKVSRDLKDKQARRVIDGVVLTTFGQGFIPIPFSDAPILIASQTGMLAKITSVYGIKIEKKGIETIAGGIIGITGTTVGGKSIVSSIFKLFPGLGTIAGGMVSGSTAAILTKLLGEAYIQLINLIIDEKIKLSELNESEMKELLLGLLKGASSSVLKK</sequence>
<keyword evidence="7" id="KW-1185">Reference proteome</keyword>
<dbReference type="Gene3D" id="3.40.50.300">
    <property type="entry name" value="P-loop containing nucleotide triphosphate hydrolases"/>
    <property type="match status" value="1"/>
</dbReference>
<reference evidence="6" key="1">
    <citation type="submission" date="2020-12" db="EMBL/GenBank/DDBJ databases">
        <title>Vagococcus allomyrinae sp. nov. and Enterococcus lavae sp. nov., isolated from the larvae of Allomyrina dichotoma.</title>
        <authorList>
            <person name="Lee S.D."/>
        </authorList>
    </citation>
    <scope>NUCLEOTIDE SEQUENCE</scope>
    <source>
        <strain evidence="6">BWB3-3</strain>
    </source>
</reference>
<dbReference type="InterPro" id="IPR027417">
    <property type="entry name" value="P-loop_NTPase"/>
</dbReference>
<evidence type="ECO:0000256" key="4">
    <source>
        <dbReference type="ARBA" id="ARBA00023136"/>
    </source>
</evidence>
<dbReference type="Pfam" id="PF01926">
    <property type="entry name" value="MMR_HSR1"/>
    <property type="match status" value="1"/>
</dbReference>
<evidence type="ECO:0000313" key="7">
    <source>
        <dbReference type="Proteomes" id="UP000674938"/>
    </source>
</evidence>
<dbReference type="AlphaFoldDB" id="A0A940SW66"/>
<feature type="domain" description="G" evidence="5">
    <location>
        <begin position="29"/>
        <end position="150"/>
    </location>
</feature>
<keyword evidence="3" id="KW-1133">Transmembrane helix</keyword>
<dbReference type="Proteomes" id="UP000674938">
    <property type="component" value="Unassembled WGS sequence"/>
</dbReference>
<dbReference type="Pfam" id="PF05128">
    <property type="entry name" value="DUF697"/>
    <property type="match status" value="1"/>
</dbReference>
<evidence type="ECO:0000256" key="3">
    <source>
        <dbReference type="ARBA" id="ARBA00022989"/>
    </source>
</evidence>
<accession>A0A940SW66</accession>
<dbReference type="EMBL" id="JAEEGA010000011">
    <property type="protein sequence ID" value="MBP1042659.1"/>
    <property type="molecule type" value="Genomic_DNA"/>
</dbReference>
<gene>
    <name evidence="6" type="ORF">I6N95_16705</name>
</gene>
<dbReference type="RefSeq" id="WP_209530036.1">
    <property type="nucleotide sequence ID" value="NZ_JAEEGA010000011.1"/>
</dbReference>
<evidence type="ECO:0000256" key="2">
    <source>
        <dbReference type="ARBA" id="ARBA00022692"/>
    </source>
</evidence>
<dbReference type="InterPro" id="IPR006073">
    <property type="entry name" value="GTP-bd"/>
</dbReference>
<dbReference type="InterPro" id="IPR021147">
    <property type="entry name" value="DUF697"/>
</dbReference>